<feature type="compositionally biased region" description="Basic and acidic residues" evidence="1">
    <location>
        <begin position="26"/>
        <end position="40"/>
    </location>
</feature>
<proteinExistence type="predicted"/>
<feature type="region of interest" description="Disordered" evidence="1">
    <location>
        <begin position="1"/>
        <end position="152"/>
    </location>
</feature>
<dbReference type="EMBL" id="JH992966">
    <property type="protein sequence ID" value="EKX54752.1"/>
    <property type="molecule type" value="Genomic_DNA"/>
</dbReference>
<protein>
    <submittedName>
        <fullName evidence="2 3">Uncharacterized protein</fullName>
    </submittedName>
</protein>
<evidence type="ECO:0000313" key="4">
    <source>
        <dbReference type="Proteomes" id="UP000011087"/>
    </source>
</evidence>
<feature type="compositionally biased region" description="Basic and acidic residues" evidence="1">
    <location>
        <begin position="1"/>
        <end position="18"/>
    </location>
</feature>
<dbReference type="Proteomes" id="UP000011087">
    <property type="component" value="Unassembled WGS sequence"/>
</dbReference>
<name>L1K2E9_GUITC</name>
<reference evidence="4" key="2">
    <citation type="submission" date="2012-11" db="EMBL/GenBank/DDBJ databases">
        <authorList>
            <person name="Kuo A."/>
            <person name="Curtis B.A."/>
            <person name="Tanifuji G."/>
            <person name="Burki F."/>
            <person name="Gruber A."/>
            <person name="Irimia M."/>
            <person name="Maruyama S."/>
            <person name="Arias M.C."/>
            <person name="Ball S.G."/>
            <person name="Gile G.H."/>
            <person name="Hirakawa Y."/>
            <person name="Hopkins J.F."/>
            <person name="Rensing S.A."/>
            <person name="Schmutz J."/>
            <person name="Symeonidi A."/>
            <person name="Elias M."/>
            <person name="Eveleigh R.J."/>
            <person name="Herman E.K."/>
            <person name="Klute M.J."/>
            <person name="Nakayama T."/>
            <person name="Obornik M."/>
            <person name="Reyes-Prieto A."/>
            <person name="Armbrust E.V."/>
            <person name="Aves S.J."/>
            <person name="Beiko R.G."/>
            <person name="Coutinho P."/>
            <person name="Dacks J.B."/>
            <person name="Durnford D.G."/>
            <person name="Fast N.M."/>
            <person name="Green B.R."/>
            <person name="Grisdale C."/>
            <person name="Hempe F."/>
            <person name="Henrissat B."/>
            <person name="Hoppner M.P."/>
            <person name="Ishida K.-I."/>
            <person name="Kim E."/>
            <person name="Koreny L."/>
            <person name="Kroth P.G."/>
            <person name="Liu Y."/>
            <person name="Malik S.-B."/>
            <person name="Maier U.G."/>
            <person name="McRose D."/>
            <person name="Mock T."/>
            <person name="Neilson J.A."/>
            <person name="Onodera N.T."/>
            <person name="Poole A.M."/>
            <person name="Pritham E.J."/>
            <person name="Richards T.A."/>
            <person name="Rocap G."/>
            <person name="Roy S.W."/>
            <person name="Sarai C."/>
            <person name="Schaack S."/>
            <person name="Shirato S."/>
            <person name="Slamovits C.H."/>
            <person name="Spencer D.F."/>
            <person name="Suzuki S."/>
            <person name="Worden A.Z."/>
            <person name="Zauner S."/>
            <person name="Barry K."/>
            <person name="Bell C."/>
            <person name="Bharti A.K."/>
            <person name="Crow J.A."/>
            <person name="Grimwood J."/>
            <person name="Kramer R."/>
            <person name="Lindquist E."/>
            <person name="Lucas S."/>
            <person name="Salamov A."/>
            <person name="McFadden G.I."/>
            <person name="Lane C.E."/>
            <person name="Keeling P.J."/>
            <person name="Gray M.W."/>
            <person name="Grigoriev I.V."/>
            <person name="Archibald J.M."/>
        </authorList>
    </citation>
    <scope>NUCLEOTIDE SEQUENCE</scope>
    <source>
        <strain evidence="4">CCMP2712</strain>
    </source>
</reference>
<dbReference type="PaxDb" id="55529-EKX54752"/>
<dbReference type="GeneID" id="17311787"/>
<feature type="compositionally biased region" description="Polar residues" evidence="1">
    <location>
        <begin position="79"/>
        <end position="92"/>
    </location>
</feature>
<accession>L1K2E9</accession>
<evidence type="ECO:0000256" key="1">
    <source>
        <dbReference type="SAM" id="MobiDB-lite"/>
    </source>
</evidence>
<reference evidence="2 4" key="1">
    <citation type="journal article" date="2012" name="Nature">
        <title>Algal genomes reveal evolutionary mosaicism and the fate of nucleomorphs.</title>
        <authorList>
            <consortium name="DOE Joint Genome Institute"/>
            <person name="Curtis B.A."/>
            <person name="Tanifuji G."/>
            <person name="Burki F."/>
            <person name="Gruber A."/>
            <person name="Irimia M."/>
            <person name="Maruyama S."/>
            <person name="Arias M.C."/>
            <person name="Ball S.G."/>
            <person name="Gile G.H."/>
            <person name="Hirakawa Y."/>
            <person name="Hopkins J.F."/>
            <person name="Kuo A."/>
            <person name="Rensing S.A."/>
            <person name="Schmutz J."/>
            <person name="Symeonidi A."/>
            <person name="Elias M."/>
            <person name="Eveleigh R.J."/>
            <person name="Herman E.K."/>
            <person name="Klute M.J."/>
            <person name="Nakayama T."/>
            <person name="Obornik M."/>
            <person name="Reyes-Prieto A."/>
            <person name="Armbrust E.V."/>
            <person name="Aves S.J."/>
            <person name="Beiko R.G."/>
            <person name="Coutinho P."/>
            <person name="Dacks J.B."/>
            <person name="Durnford D.G."/>
            <person name="Fast N.M."/>
            <person name="Green B.R."/>
            <person name="Grisdale C.J."/>
            <person name="Hempel F."/>
            <person name="Henrissat B."/>
            <person name="Hoppner M.P."/>
            <person name="Ishida K."/>
            <person name="Kim E."/>
            <person name="Koreny L."/>
            <person name="Kroth P.G."/>
            <person name="Liu Y."/>
            <person name="Malik S.B."/>
            <person name="Maier U.G."/>
            <person name="McRose D."/>
            <person name="Mock T."/>
            <person name="Neilson J.A."/>
            <person name="Onodera N.T."/>
            <person name="Poole A.M."/>
            <person name="Pritham E.J."/>
            <person name="Richards T.A."/>
            <person name="Rocap G."/>
            <person name="Roy S.W."/>
            <person name="Sarai C."/>
            <person name="Schaack S."/>
            <person name="Shirato S."/>
            <person name="Slamovits C.H."/>
            <person name="Spencer D.F."/>
            <person name="Suzuki S."/>
            <person name="Worden A.Z."/>
            <person name="Zauner S."/>
            <person name="Barry K."/>
            <person name="Bell C."/>
            <person name="Bharti A.K."/>
            <person name="Crow J.A."/>
            <person name="Grimwood J."/>
            <person name="Kramer R."/>
            <person name="Lindquist E."/>
            <person name="Lucas S."/>
            <person name="Salamov A."/>
            <person name="McFadden G.I."/>
            <person name="Lane C.E."/>
            <person name="Keeling P.J."/>
            <person name="Gray M.W."/>
            <person name="Grigoriev I.V."/>
            <person name="Archibald J.M."/>
        </authorList>
    </citation>
    <scope>NUCLEOTIDE SEQUENCE</scope>
    <source>
        <strain evidence="2 4">CCMP2712</strain>
    </source>
</reference>
<dbReference type="HOGENOM" id="CLU_1725785_0_0_1"/>
<evidence type="ECO:0000313" key="2">
    <source>
        <dbReference type="EMBL" id="EKX54752.1"/>
    </source>
</evidence>
<dbReference type="KEGG" id="gtt:GUITHDRAFT_149849"/>
<feature type="compositionally biased region" description="Polar residues" evidence="1">
    <location>
        <begin position="128"/>
        <end position="152"/>
    </location>
</feature>
<evidence type="ECO:0000313" key="3">
    <source>
        <dbReference type="EnsemblProtists" id="EKX54752"/>
    </source>
</evidence>
<organism evidence="2">
    <name type="scientific">Guillardia theta (strain CCMP2712)</name>
    <name type="common">Cryptophyte</name>
    <dbReference type="NCBI Taxonomy" id="905079"/>
    <lineage>
        <taxon>Eukaryota</taxon>
        <taxon>Cryptophyceae</taxon>
        <taxon>Pyrenomonadales</taxon>
        <taxon>Geminigeraceae</taxon>
        <taxon>Guillardia</taxon>
    </lineage>
</organism>
<feature type="compositionally biased region" description="Basic and acidic residues" evidence="1">
    <location>
        <begin position="95"/>
        <end position="124"/>
    </location>
</feature>
<keyword evidence="4" id="KW-1185">Reference proteome</keyword>
<gene>
    <name evidence="2" type="ORF">GUITHDRAFT_149849</name>
</gene>
<dbReference type="AlphaFoldDB" id="L1K2E9"/>
<reference evidence="3" key="3">
    <citation type="submission" date="2016-03" db="UniProtKB">
        <authorList>
            <consortium name="EnsemblProtists"/>
        </authorList>
    </citation>
    <scope>IDENTIFICATION</scope>
</reference>
<dbReference type="EnsemblProtists" id="EKX54752">
    <property type="protein sequence ID" value="EKX54752"/>
    <property type="gene ID" value="GUITHDRAFT_149849"/>
</dbReference>
<dbReference type="RefSeq" id="XP_005841732.1">
    <property type="nucleotide sequence ID" value="XM_005841675.1"/>
</dbReference>
<sequence>MEQERKLESNGKESEEGSRASGSVYHQEEEAKGSSRREDAMAAVNPMEGGRNFLRINLTNTAPEEGNPPTHRDDDFVLGTSTVLEGSSNTLRISRHADNDAKEVEEGKADETREEGERGPRADGRINGNCSPYTSVSSLLSGSDYPTSGAPQ</sequence>